<proteinExistence type="predicted"/>
<reference evidence="2 3" key="1">
    <citation type="journal article" date="2018" name="PLoS Genet.">
        <title>Population sequencing reveals clonal diversity and ancestral inbreeding in the grapevine cultivar Chardonnay.</title>
        <authorList>
            <person name="Roach M.J."/>
            <person name="Johnson D.L."/>
            <person name="Bohlmann J."/>
            <person name="van Vuuren H.J."/>
            <person name="Jones S.J."/>
            <person name="Pretorius I.S."/>
            <person name="Schmidt S.A."/>
            <person name="Borneman A.R."/>
        </authorList>
    </citation>
    <scope>NUCLEOTIDE SEQUENCE [LARGE SCALE GENOMIC DNA]</scope>
    <source>
        <strain evidence="3">cv. Chardonnay</strain>
        <tissue evidence="2">Leaf</tissue>
    </source>
</reference>
<organism evidence="2 3">
    <name type="scientific">Vitis vinifera</name>
    <name type="common">Grape</name>
    <dbReference type="NCBI Taxonomy" id="29760"/>
    <lineage>
        <taxon>Eukaryota</taxon>
        <taxon>Viridiplantae</taxon>
        <taxon>Streptophyta</taxon>
        <taxon>Embryophyta</taxon>
        <taxon>Tracheophyta</taxon>
        <taxon>Spermatophyta</taxon>
        <taxon>Magnoliopsida</taxon>
        <taxon>eudicotyledons</taxon>
        <taxon>Gunneridae</taxon>
        <taxon>Pentapetalae</taxon>
        <taxon>rosids</taxon>
        <taxon>Vitales</taxon>
        <taxon>Vitaceae</taxon>
        <taxon>Viteae</taxon>
        <taxon>Vitis</taxon>
    </lineage>
</organism>
<dbReference type="Proteomes" id="UP000288805">
    <property type="component" value="Unassembled WGS sequence"/>
</dbReference>
<sequence length="181" mass="20384">MSHTQSHTHQSQPSSTFSLVFTLYHFPVLRPHVPDDPRSCQMDGCAVLNQYRFLILSVYLQKTSGRTLRWFCQPWEIFCVVMMTLGGGRAIITLRAVDRDRGGGTWAMTGCCDNVVVRPSLRQSGYERRVTCIRMVIRASCHHEVRGTCSQEEGSLHPGPSTTVRSPSAAGSWMIRGRRVE</sequence>
<protein>
    <submittedName>
        <fullName evidence="2">Uncharacterized protein</fullName>
    </submittedName>
</protein>
<name>A0A438FUQ4_VITVI</name>
<accession>A0A438FUQ4</accession>
<evidence type="ECO:0000313" key="3">
    <source>
        <dbReference type="Proteomes" id="UP000288805"/>
    </source>
</evidence>
<feature type="region of interest" description="Disordered" evidence="1">
    <location>
        <begin position="150"/>
        <end position="171"/>
    </location>
</feature>
<dbReference type="EMBL" id="QGNW01000734">
    <property type="protein sequence ID" value="RVW63674.1"/>
    <property type="molecule type" value="Genomic_DNA"/>
</dbReference>
<evidence type="ECO:0000313" key="2">
    <source>
        <dbReference type="EMBL" id="RVW63674.1"/>
    </source>
</evidence>
<comment type="caution">
    <text evidence="2">The sequence shown here is derived from an EMBL/GenBank/DDBJ whole genome shotgun (WGS) entry which is preliminary data.</text>
</comment>
<gene>
    <name evidence="2" type="ORF">CK203_060779</name>
</gene>
<dbReference type="AlphaFoldDB" id="A0A438FUQ4"/>
<evidence type="ECO:0000256" key="1">
    <source>
        <dbReference type="SAM" id="MobiDB-lite"/>
    </source>
</evidence>